<evidence type="ECO:0000313" key="3">
    <source>
        <dbReference type="Proteomes" id="UP000183809"/>
    </source>
</evidence>
<dbReference type="AlphaFoldDB" id="A0A1J9S0A4"/>
<keyword evidence="1" id="KW-0812">Transmembrane</keyword>
<keyword evidence="1" id="KW-0472">Membrane</keyword>
<evidence type="ECO:0000313" key="2">
    <source>
        <dbReference type="EMBL" id="OJD34015.1"/>
    </source>
</evidence>
<gene>
    <name evidence="2" type="ORF">BKCO1_2600076</name>
</gene>
<accession>A0A1J9S0A4</accession>
<feature type="transmembrane region" description="Helical" evidence="1">
    <location>
        <begin position="62"/>
        <end position="89"/>
    </location>
</feature>
<feature type="transmembrane region" description="Helical" evidence="1">
    <location>
        <begin position="208"/>
        <end position="228"/>
    </location>
</feature>
<dbReference type="Proteomes" id="UP000183809">
    <property type="component" value="Unassembled WGS sequence"/>
</dbReference>
<proteinExistence type="predicted"/>
<keyword evidence="3" id="KW-1185">Reference proteome</keyword>
<protein>
    <submittedName>
        <fullName evidence="2">Alpha-l-rhamnosidase protein</fullName>
    </submittedName>
</protein>
<keyword evidence="1" id="KW-1133">Transmembrane helix</keyword>
<comment type="caution">
    <text evidence="2">The sequence shown here is derived from an EMBL/GenBank/DDBJ whole genome shotgun (WGS) entry which is preliminary data.</text>
</comment>
<feature type="transmembrane region" description="Helical" evidence="1">
    <location>
        <begin position="128"/>
        <end position="152"/>
    </location>
</feature>
<name>A0A1J9S0A4_9PEZI</name>
<feature type="transmembrane region" description="Helical" evidence="1">
    <location>
        <begin position="9"/>
        <end position="29"/>
    </location>
</feature>
<reference evidence="2 3" key="1">
    <citation type="submission" date="2016-10" db="EMBL/GenBank/DDBJ databases">
        <title>Proteomics and genomics reveal pathogen-plant mechanisms compatible with a hemibiotrophic lifestyle of Diplodia corticola.</title>
        <authorList>
            <person name="Fernandes I."/>
            <person name="De Jonge R."/>
            <person name="Van De Peer Y."/>
            <person name="Devreese B."/>
            <person name="Alves A."/>
            <person name="Esteves A.C."/>
        </authorList>
    </citation>
    <scope>NUCLEOTIDE SEQUENCE [LARGE SCALE GENOMIC DNA]</scope>
    <source>
        <strain evidence="2 3">CBS 112549</strain>
    </source>
</reference>
<dbReference type="GeneID" id="31013739"/>
<dbReference type="OrthoDB" id="10500544at2759"/>
<sequence length="277" mass="31572">MKEENKPKLMFWLCAVQFVFSILVLGMNIPARMFVRQHGGPDKLVEGGYCQLRKIGDSGFVLHLWSIDVACSSGLVGVLVFLALFIVICRMGWTRLIRKIRNPTHLTKKEPHLMRHVPAKMVFLHPRVLISAGLWTNLFVAATACISVYASYGNSDHLDLTGSGPRYLGEFDIEAYLCELLPWMLSDQSEMALMMARERCALARFSRWLLLFSAIFSFFQFIICVWVVDSISRPVSAALEKKRARQRREQRARSHPERARSSALESFPDVDRVGGMF</sequence>
<dbReference type="RefSeq" id="XP_020130275.1">
    <property type="nucleotide sequence ID" value="XM_020273478.1"/>
</dbReference>
<dbReference type="EMBL" id="MNUE01000026">
    <property type="protein sequence ID" value="OJD34015.1"/>
    <property type="molecule type" value="Genomic_DNA"/>
</dbReference>
<evidence type="ECO:0000256" key="1">
    <source>
        <dbReference type="SAM" id="Phobius"/>
    </source>
</evidence>
<organism evidence="2 3">
    <name type="scientific">Diplodia corticola</name>
    <dbReference type="NCBI Taxonomy" id="236234"/>
    <lineage>
        <taxon>Eukaryota</taxon>
        <taxon>Fungi</taxon>
        <taxon>Dikarya</taxon>
        <taxon>Ascomycota</taxon>
        <taxon>Pezizomycotina</taxon>
        <taxon>Dothideomycetes</taxon>
        <taxon>Dothideomycetes incertae sedis</taxon>
        <taxon>Botryosphaeriales</taxon>
        <taxon>Botryosphaeriaceae</taxon>
        <taxon>Diplodia</taxon>
    </lineage>
</organism>